<dbReference type="PANTHER" id="PTHR38248">
    <property type="entry name" value="FUNK1 6"/>
    <property type="match status" value="1"/>
</dbReference>
<dbReference type="Pfam" id="PF17667">
    <property type="entry name" value="Pkinase_fungal"/>
    <property type="match status" value="1"/>
</dbReference>
<dbReference type="SUPFAM" id="SSF56112">
    <property type="entry name" value="Protein kinase-like (PK-like)"/>
    <property type="match status" value="1"/>
</dbReference>
<dbReference type="InterPro" id="IPR000719">
    <property type="entry name" value="Prot_kinase_dom"/>
</dbReference>
<name>J7SC08_9APHY</name>
<evidence type="ECO:0000259" key="2">
    <source>
        <dbReference type="PROSITE" id="PS50011"/>
    </source>
</evidence>
<dbReference type="InterPro" id="IPR040976">
    <property type="entry name" value="Pkinase_fungal"/>
</dbReference>
<dbReference type="RefSeq" id="XP_012177599.1">
    <property type="nucleotide sequence ID" value="XM_012322209.1"/>
</dbReference>
<dbReference type="GO" id="GO:0004672">
    <property type="term" value="F:protein kinase activity"/>
    <property type="evidence" value="ECO:0007669"/>
    <property type="project" value="InterPro"/>
</dbReference>
<gene>
    <name evidence="3" type="ORF">FIBRA_00310</name>
</gene>
<dbReference type="EMBL" id="HE796876">
    <property type="protein sequence ID" value="CCL98316.1"/>
    <property type="molecule type" value="Genomic_DNA"/>
</dbReference>
<dbReference type="PROSITE" id="PS50011">
    <property type="entry name" value="PROTEIN_KINASE_DOM"/>
    <property type="match status" value="1"/>
</dbReference>
<feature type="region of interest" description="Disordered" evidence="1">
    <location>
        <begin position="405"/>
        <end position="459"/>
    </location>
</feature>
<evidence type="ECO:0000313" key="4">
    <source>
        <dbReference type="Proteomes" id="UP000006352"/>
    </source>
</evidence>
<dbReference type="InterPro" id="IPR011009">
    <property type="entry name" value="Kinase-like_dom_sf"/>
</dbReference>
<evidence type="ECO:0000256" key="1">
    <source>
        <dbReference type="SAM" id="MobiDB-lite"/>
    </source>
</evidence>
<dbReference type="GO" id="GO:0005524">
    <property type="term" value="F:ATP binding"/>
    <property type="evidence" value="ECO:0007669"/>
    <property type="project" value="InterPro"/>
</dbReference>
<dbReference type="GeneID" id="24093227"/>
<dbReference type="Proteomes" id="UP000006352">
    <property type="component" value="Unassembled WGS sequence"/>
</dbReference>
<dbReference type="OrthoDB" id="2803129at2759"/>
<feature type="compositionally biased region" description="Polar residues" evidence="1">
    <location>
        <begin position="418"/>
        <end position="432"/>
    </location>
</feature>
<feature type="compositionally biased region" description="Polar residues" evidence="1">
    <location>
        <begin position="781"/>
        <end position="795"/>
    </location>
</feature>
<organism evidence="3 4">
    <name type="scientific">Fibroporia radiculosa</name>
    <dbReference type="NCBI Taxonomy" id="599839"/>
    <lineage>
        <taxon>Eukaryota</taxon>
        <taxon>Fungi</taxon>
        <taxon>Dikarya</taxon>
        <taxon>Basidiomycota</taxon>
        <taxon>Agaricomycotina</taxon>
        <taxon>Agaricomycetes</taxon>
        <taxon>Polyporales</taxon>
        <taxon>Fibroporiaceae</taxon>
        <taxon>Fibroporia</taxon>
    </lineage>
</organism>
<proteinExistence type="predicted"/>
<feature type="region of interest" description="Disordered" evidence="1">
    <location>
        <begin position="781"/>
        <end position="821"/>
    </location>
</feature>
<protein>
    <recommendedName>
        <fullName evidence="2">Protein kinase domain-containing protein</fullName>
    </recommendedName>
</protein>
<accession>J7SC08</accession>
<dbReference type="HOGENOM" id="CLU_011584_1_2_1"/>
<feature type="domain" description="Protein kinase" evidence="2">
    <location>
        <begin position="314"/>
        <end position="695"/>
    </location>
</feature>
<sequence>MGPGKPTTPPHAQSLPLHLSTDTPVRVKQTSSSSYPDDSSTERGKAVVEDAGEAIPEITLDSFFEDICPKLRPGIVLDHVIAALKRGAMITGGNRWKGFRVDPRFSKLVEDETFRPLQNVAVAIIAASDLRDIEPTVVFSNHPTTIPQSEHRDSYTRPDGYFFREKVSGSHWKHIPLCAEYKKQDRIDDRNDNVSKVLLGMNHCMSNDPRRRFVYGMTIEDVNMRIWYASRANLVVTNSFNFVKDHRTLVRIILSLAYASEAELGWDPTIVSVSSTRAVSQKMKRASPEPCYDITVRNANNGSEQIYRTIRMLSDIGANALRGHGTRVWEAQRLVDGKQREAPVVLKDCWIDDDRPREGDILEEVRRSHPDPEGRAFLDKHLLTVVCHGDVKIDTADDNTRMLMTRGRDVGTGPGRFTVQQPNNRKPGQQKTSTDDKASGSKEAKGDHRSRTERSSVPGQRMFRYHPKVHYRIVFVEVCQALFMSTSIMSIFDDLAQTAQVLQRLHEAGWVHRDISLGNVLERDGVVKLADFEYAKRLDGTSQHEIRTGTADFMAVEVDEQNYIFIPRLAEEDDIDQLFANNLKLNTSLNKTQQLLPPLRYNPLHEFESVWWMGVYVIFRKIVVSVNGEEPSAHDYQSQRHWASNMFENYAKRDKVIGYEGQFSLAIDALHANIFPIGGALRALRARLVDRYREVEKDLENIDHTSAGDLGGIFSRTFTAVSHKLKQMGDIIIGEFPPEKNSLEEPSVQVASTVECEDVARPGCRASSPLTEQAVPSLTVQTGSAMGPGNSTTLGHQADPSKDAFSKQPPPGKRVEIYPRDKLTYYHRAGRMSAK</sequence>
<reference evidence="3 4" key="1">
    <citation type="journal article" date="2012" name="Appl. Environ. Microbiol.">
        <title>Short-read sequencing for genomic analysis of the brown rot fungus Fibroporia radiculosa.</title>
        <authorList>
            <person name="Tang J.D."/>
            <person name="Perkins A.D."/>
            <person name="Sonstegard T.S."/>
            <person name="Schroeder S.G."/>
            <person name="Burgess S.C."/>
            <person name="Diehl S.V."/>
        </authorList>
    </citation>
    <scope>NUCLEOTIDE SEQUENCE [LARGE SCALE GENOMIC DNA]</scope>
    <source>
        <strain evidence="3 4">TFFH 294</strain>
    </source>
</reference>
<feature type="compositionally biased region" description="Basic and acidic residues" evidence="1">
    <location>
        <begin position="433"/>
        <end position="454"/>
    </location>
</feature>
<dbReference type="InParanoid" id="J7SC08"/>
<keyword evidence="4" id="KW-1185">Reference proteome</keyword>
<feature type="region of interest" description="Disordered" evidence="1">
    <location>
        <begin position="1"/>
        <end position="47"/>
    </location>
</feature>
<dbReference type="AlphaFoldDB" id="J7SC08"/>
<dbReference type="PANTHER" id="PTHR38248:SF2">
    <property type="entry name" value="FUNK1 11"/>
    <property type="match status" value="1"/>
</dbReference>
<evidence type="ECO:0000313" key="3">
    <source>
        <dbReference type="EMBL" id="CCL98316.1"/>
    </source>
</evidence>
<dbReference type="Gene3D" id="1.10.510.10">
    <property type="entry name" value="Transferase(Phosphotransferase) domain 1"/>
    <property type="match status" value="1"/>
</dbReference>